<evidence type="ECO:0000259" key="4">
    <source>
        <dbReference type="Pfam" id="PF08545"/>
    </source>
</evidence>
<dbReference type="SUPFAM" id="SSF53901">
    <property type="entry name" value="Thiolase-like"/>
    <property type="match status" value="1"/>
</dbReference>
<organism evidence="5 6">
    <name type="scientific">Aureispira anguillae</name>
    <dbReference type="NCBI Taxonomy" id="2864201"/>
    <lineage>
        <taxon>Bacteria</taxon>
        <taxon>Pseudomonadati</taxon>
        <taxon>Bacteroidota</taxon>
        <taxon>Saprospiria</taxon>
        <taxon>Saprospirales</taxon>
        <taxon>Saprospiraceae</taxon>
        <taxon>Aureispira</taxon>
    </lineage>
</organism>
<dbReference type="PANTHER" id="PTHR34069">
    <property type="entry name" value="3-OXOACYL-[ACYL-CARRIER-PROTEIN] SYNTHASE 3"/>
    <property type="match status" value="1"/>
</dbReference>
<evidence type="ECO:0000256" key="2">
    <source>
        <dbReference type="ARBA" id="ARBA00023315"/>
    </source>
</evidence>
<keyword evidence="6" id="KW-1185">Reference proteome</keyword>
<evidence type="ECO:0000313" key="6">
    <source>
        <dbReference type="Proteomes" id="UP001060919"/>
    </source>
</evidence>
<reference evidence="5" key="1">
    <citation type="submission" date="2022-09" db="EMBL/GenBank/DDBJ databases">
        <title>Aureispira anguillicida sp. nov., isolated from Leptocephalus of Japanese eel Anguilla japonica.</title>
        <authorList>
            <person name="Yuasa K."/>
            <person name="Mekata T."/>
            <person name="Ikunari K."/>
        </authorList>
    </citation>
    <scope>NUCLEOTIDE SEQUENCE</scope>
    <source>
        <strain evidence="5">EL160426</strain>
    </source>
</reference>
<evidence type="ECO:0000256" key="1">
    <source>
        <dbReference type="ARBA" id="ARBA00022679"/>
    </source>
</evidence>
<dbReference type="RefSeq" id="WP_264790089.1">
    <property type="nucleotide sequence ID" value="NZ_AP026867.1"/>
</dbReference>
<sequence>MKRYSSKIIGSGSVLPKIKKANNAFWDNTFFNKDHVKMTKTNEAITAKFEEVAGIVERRVAEKGVNASDLGTQAAKLAIESSGIDPETLEYIIVAHNFGDVNHGTIQSDLLPNLAAKVKQKLGIKNSSCVAYDILFGCPSWVQAFIQADYYIKSGDVKRVMVVGADTVSRMTDPHDIDGMLFADGAGAAILEAVDYDEENPLGVLSHMTVSDCVSEADYLKMGDSLKLDTEGQYIRMYGKGVFRYAVTKVPVAINDCLAKAGLKLEDVNKFVMHQANMKMNKIILKRLYELNGYEDYPEEMMPLVVHKLGNSSAATVPTVLDLIMKGVMDGHSINKGDIVVFASVGAGMHANCIVYKHS</sequence>
<dbReference type="GO" id="GO:0004315">
    <property type="term" value="F:3-oxoacyl-[acyl-carrier-protein] synthase activity"/>
    <property type="evidence" value="ECO:0007669"/>
    <property type="project" value="InterPro"/>
</dbReference>
<evidence type="ECO:0000313" key="5">
    <source>
        <dbReference type="EMBL" id="BDS14887.1"/>
    </source>
</evidence>
<dbReference type="KEGG" id="aup:AsAng_0056690"/>
<dbReference type="Pfam" id="PF08541">
    <property type="entry name" value="ACP_syn_III_C"/>
    <property type="match status" value="1"/>
</dbReference>
<feature type="domain" description="Beta-ketoacyl-[acyl-carrier-protein] synthase III N-terminal" evidence="4">
    <location>
        <begin position="132"/>
        <end position="198"/>
    </location>
</feature>
<proteinExistence type="predicted"/>
<dbReference type="Proteomes" id="UP001060919">
    <property type="component" value="Chromosome"/>
</dbReference>
<keyword evidence="1" id="KW-0808">Transferase</keyword>
<dbReference type="PANTHER" id="PTHR34069:SF3">
    <property type="entry name" value="ACYL-COA:ACYL-COA ALKYLTRANSFERASE"/>
    <property type="match status" value="1"/>
</dbReference>
<dbReference type="AlphaFoldDB" id="A0A915YL04"/>
<evidence type="ECO:0000259" key="3">
    <source>
        <dbReference type="Pfam" id="PF08541"/>
    </source>
</evidence>
<name>A0A915YL04_9BACT</name>
<dbReference type="CDD" id="cd00830">
    <property type="entry name" value="KAS_III"/>
    <property type="match status" value="1"/>
</dbReference>
<dbReference type="EMBL" id="AP026867">
    <property type="protein sequence ID" value="BDS14887.1"/>
    <property type="molecule type" value="Genomic_DNA"/>
</dbReference>
<dbReference type="Pfam" id="PF08545">
    <property type="entry name" value="ACP_syn_III"/>
    <property type="match status" value="1"/>
</dbReference>
<dbReference type="InterPro" id="IPR013751">
    <property type="entry name" value="ACP_syn_III_N"/>
</dbReference>
<dbReference type="Gene3D" id="3.40.47.10">
    <property type="match status" value="2"/>
</dbReference>
<keyword evidence="2" id="KW-0012">Acyltransferase</keyword>
<feature type="domain" description="Beta-ketoacyl-[acyl-carrier-protein] synthase III C-terminal" evidence="3">
    <location>
        <begin position="258"/>
        <end position="357"/>
    </location>
</feature>
<dbReference type="GO" id="GO:0006633">
    <property type="term" value="P:fatty acid biosynthetic process"/>
    <property type="evidence" value="ECO:0007669"/>
    <property type="project" value="InterPro"/>
</dbReference>
<dbReference type="GO" id="GO:0044550">
    <property type="term" value="P:secondary metabolite biosynthetic process"/>
    <property type="evidence" value="ECO:0007669"/>
    <property type="project" value="TreeGrafter"/>
</dbReference>
<dbReference type="InterPro" id="IPR016039">
    <property type="entry name" value="Thiolase-like"/>
</dbReference>
<accession>A0A915YL04</accession>
<dbReference type="InterPro" id="IPR013747">
    <property type="entry name" value="ACP_syn_III_C"/>
</dbReference>
<gene>
    <name evidence="5" type="ORF">AsAng_0056690</name>
</gene>
<protein>
    <submittedName>
        <fullName evidence="5">Ketoacyl-ACP synthase III</fullName>
    </submittedName>
</protein>